<reference evidence="2" key="1">
    <citation type="journal article" date="2019" name="Int. J. Syst. Evol. Microbiol.">
        <title>The Global Catalogue of Microorganisms (GCM) 10K type strain sequencing project: providing services to taxonomists for standard genome sequencing and annotation.</title>
        <authorList>
            <consortium name="The Broad Institute Genomics Platform"/>
            <consortium name="The Broad Institute Genome Sequencing Center for Infectious Disease"/>
            <person name="Wu L."/>
            <person name="Ma J."/>
        </authorList>
    </citation>
    <scope>NUCLEOTIDE SEQUENCE [LARGE SCALE GENOMIC DNA]</scope>
    <source>
        <strain evidence="2">JCM 14046</strain>
    </source>
</reference>
<keyword evidence="2" id="KW-1185">Reference proteome</keyword>
<dbReference type="Proteomes" id="UP001501612">
    <property type="component" value="Unassembled WGS sequence"/>
</dbReference>
<gene>
    <name evidence="1" type="ORF">GCM10009737_32430</name>
</gene>
<proteinExistence type="predicted"/>
<organism evidence="1 2">
    <name type="scientific">Nocardioides lentus</name>
    <dbReference type="NCBI Taxonomy" id="338077"/>
    <lineage>
        <taxon>Bacteria</taxon>
        <taxon>Bacillati</taxon>
        <taxon>Actinomycetota</taxon>
        <taxon>Actinomycetes</taxon>
        <taxon>Propionibacteriales</taxon>
        <taxon>Nocardioidaceae</taxon>
        <taxon>Nocardioides</taxon>
    </lineage>
</organism>
<accession>A0ABP5B1R2</accession>
<sequence length="599" mass="63572">MTDTDPKTEPSSSTAAGGLMGSIAGIKGFIVDAAFGAVLDLRAANADLEQSMNDLSAAAARQDFAGETDAYSRAADLLREQGKLHDDFFGGFGDQTRQLLSGDLLAGAKAGLSDIIGYGLSDARDDLAASNREMQALGNPDGLGDALGQPFDTASRSITGATSSVLDFIDATSRLEGVLAEQGALVDYKAAMDDLDASLTENGNTFNVNTEAGRANTQQLLSAGQAAIDYAKNLKGADRNRFLENARQDLRQVADEFPKAGRLIADINRELRRGSGQSYDIEVDSSGLKIAEGQARRLRSVYDRMPEELQTRIETSGIPKSQQEVRILAKAYDLTPREVRTLMTLQAAAAKTGIRDIQGLLTTTGRMRPTPNVNANTGQASGALAALIGQLQTADGYHATSSTTHTITTIRREVRVGVGIGAATGLPRAYGGPVVGPGTERSDNILTPTSSGEWVLQAPAVRKYGEDFISQLNAMAIPTTPALPGMEPVREIAAQRSKSREEIRNLSRGPDMTAAFNSMNQDRYAHERQAMQAAQRSSGGTRERVVVVQQGGIVRGTLNTPWGPAEVELIAEAAAARVVDQTLFDRDEMAASEAGRVVG</sequence>
<evidence type="ECO:0000313" key="2">
    <source>
        <dbReference type="Proteomes" id="UP001501612"/>
    </source>
</evidence>
<evidence type="ECO:0000313" key="1">
    <source>
        <dbReference type="EMBL" id="GAA1928087.1"/>
    </source>
</evidence>
<dbReference type="EMBL" id="BAAAMY010000009">
    <property type="protein sequence ID" value="GAA1928087.1"/>
    <property type="molecule type" value="Genomic_DNA"/>
</dbReference>
<comment type="caution">
    <text evidence="1">The sequence shown here is derived from an EMBL/GenBank/DDBJ whole genome shotgun (WGS) entry which is preliminary data.</text>
</comment>
<name>A0ABP5B1R2_9ACTN</name>
<dbReference type="RefSeq" id="WP_344008671.1">
    <property type="nucleotide sequence ID" value="NZ_BAAAMY010000009.1"/>
</dbReference>
<protein>
    <submittedName>
        <fullName evidence="1">Uncharacterized protein</fullName>
    </submittedName>
</protein>